<accession>A0A9D1MNR0</accession>
<dbReference type="Proteomes" id="UP000824099">
    <property type="component" value="Unassembled WGS sequence"/>
</dbReference>
<evidence type="ECO:0000313" key="1">
    <source>
        <dbReference type="EMBL" id="HIU63496.1"/>
    </source>
</evidence>
<sequence>MKNKKIIVILFFIVGCLLAIVAGIIKEFNEGERYVYRFELQEKASLEKVVDVADQGFLKYYLQPTSVTLLGRLKTGSLTHPISVEFSGLPGYVSQGSKKGAWAEVTPEDTLRIREKGYTSLYIEVELPRSAVYSAEIGTATLKITDKDKKVTTVDFKFINSNYK</sequence>
<dbReference type="AlphaFoldDB" id="A0A9D1MNR0"/>
<protein>
    <submittedName>
        <fullName evidence="1">Uncharacterized protein</fullName>
    </submittedName>
</protein>
<reference evidence="1" key="1">
    <citation type="submission" date="2020-10" db="EMBL/GenBank/DDBJ databases">
        <authorList>
            <person name="Gilroy R."/>
        </authorList>
    </citation>
    <scope>NUCLEOTIDE SEQUENCE</scope>
    <source>
        <strain evidence="1">CHK160-1198</strain>
    </source>
</reference>
<proteinExistence type="predicted"/>
<organism evidence="1 2">
    <name type="scientific">Candidatus Avacidaminococcus intestinavium</name>
    <dbReference type="NCBI Taxonomy" id="2840684"/>
    <lineage>
        <taxon>Bacteria</taxon>
        <taxon>Bacillati</taxon>
        <taxon>Bacillota</taxon>
        <taxon>Negativicutes</taxon>
        <taxon>Acidaminococcales</taxon>
        <taxon>Acidaminococcaceae</taxon>
        <taxon>Acidaminococcaceae incertae sedis</taxon>
        <taxon>Candidatus Avacidaminococcus</taxon>
    </lineage>
</organism>
<name>A0A9D1MNR0_9FIRM</name>
<dbReference type="PROSITE" id="PS51257">
    <property type="entry name" value="PROKAR_LIPOPROTEIN"/>
    <property type="match status" value="1"/>
</dbReference>
<dbReference type="EMBL" id="DVNI01000005">
    <property type="protein sequence ID" value="HIU63496.1"/>
    <property type="molecule type" value="Genomic_DNA"/>
</dbReference>
<evidence type="ECO:0000313" key="2">
    <source>
        <dbReference type="Proteomes" id="UP000824099"/>
    </source>
</evidence>
<reference evidence="1" key="2">
    <citation type="journal article" date="2021" name="PeerJ">
        <title>Extensive microbial diversity within the chicken gut microbiome revealed by metagenomics and culture.</title>
        <authorList>
            <person name="Gilroy R."/>
            <person name="Ravi A."/>
            <person name="Getino M."/>
            <person name="Pursley I."/>
            <person name="Horton D.L."/>
            <person name="Alikhan N.F."/>
            <person name="Baker D."/>
            <person name="Gharbi K."/>
            <person name="Hall N."/>
            <person name="Watson M."/>
            <person name="Adriaenssens E.M."/>
            <person name="Foster-Nyarko E."/>
            <person name="Jarju S."/>
            <person name="Secka A."/>
            <person name="Antonio M."/>
            <person name="Oren A."/>
            <person name="Chaudhuri R.R."/>
            <person name="La Ragione R."/>
            <person name="Hildebrand F."/>
            <person name="Pallen M.J."/>
        </authorList>
    </citation>
    <scope>NUCLEOTIDE SEQUENCE</scope>
    <source>
        <strain evidence="1">CHK160-1198</strain>
    </source>
</reference>
<gene>
    <name evidence="1" type="ORF">IAB06_00435</name>
</gene>
<comment type="caution">
    <text evidence="1">The sequence shown here is derived from an EMBL/GenBank/DDBJ whole genome shotgun (WGS) entry which is preliminary data.</text>
</comment>